<accession>A0A7V7RI02</accession>
<dbReference type="Proteomes" id="UP000441354">
    <property type="component" value="Unassembled WGS sequence"/>
</dbReference>
<reference evidence="1 2" key="1">
    <citation type="journal article" date="2014" name="Arch. Microbiol.">
        <title>Bacillus mesophilum sp. nov., strain IITR-54T, a novel 4-chlorobiphenyl dechlorinating bacterium.</title>
        <authorList>
            <person name="Manickam N."/>
            <person name="Singh N.K."/>
            <person name="Bajaj A."/>
            <person name="Kumar R.M."/>
            <person name="Kaur G."/>
            <person name="Kaur N."/>
            <person name="Bala M."/>
            <person name="Kumar A."/>
            <person name="Mayilraj S."/>
        </authorList>
    </citation>
    <scope>NUCLEOTIDE SEQUENCE [LARGE SCALE GENOMIC DNA]</scope>
    <source>
        <strain evidence="1 2">IITR-54</strain>
    </source>
</reference>
<evidence type="ECO:0000313" key="1">
    <source>
        <dbReference type="EMBL" id="KAB2329465.1"/>
    </source>
</evidence>
<evidence type="ECO:0000313" key="2">
    <source>
        <dbReference type="Proteomes" id="UP000441354"/>
    </source>
</evidence>
<dbReference type="EMBL" id="WBOT01000012">
    <property type="protein sequence ID" value="KAB2329465.1"/>
    <property type="molecule type" value="Genomic_DNA"/>
</dbReference>
<organism evidence="1 2">
    <name type="scientific">Bacillus mesophilum</name>
    <dbReference type="NCBI Taxonomy" id="1071718"/>
    <lineage>
        <taxon>Bacteria</taxon>
        <taxon>Bacillati</taxon>
        <taxon>Bacillota</taxon>
        <taxon>Bacilli</taxon>
        <taxon>Bacillales</taxon>
        <taxon>Bacillaceae</taxon>
        <taxon>Bacillus</taxon>
    </lineage>
</organism>
<protein>
    <recommendedName>
        <fullName evidence="3">HTH merR-type domain-containing protein</fullName>
    </recommendedName>
</protein>
<dbReference type="OrthoDB" id="2467384at2"/>
<keyword evidence="2" id="KW-1185">Reference proteome</keyword>
<comment type="caution">
    <text evidence="1">The sequence shown here is derived from an EMBL/GenBank/DDBJ whole genome shotgun (WGS) entry which is preliminary data.</text>
</comment>
<evidence type="ECO:0008006" key="3">
    <source>
        <dbReference type="Google" id="ProtNLM"/>
    </source>
</evidence>
<dbReference type="Gene3D" id="1.10.1660.10">
    <property type="match status" value="1"/>
</dbReference>
<proteinExistence type="predicted"/>
<dbReference type="RefSeq" id="WP_151576038.1">
    <property type="nucleotide sequence ID" value="NZ_WBOT01000012.1"/>
</dbReference>
<name>A0A7V7RI02_9BACI</name>
<dbReference type="AlphaFoldDB" id="A0A7V7RI02"/>
<gene>
    <name evidence="1" type="ORF">F7732_21305</name>
</gene>
<sequence>MEGTDKLYAPKEIILLLDIADSTLRKWSIALEEQGYYFARTVKQRRMFSDRDIVVLKSLRNLVQVQNLSLQNASIIVASKYKDEPSAQENGENSVPVNRYDSTQIDTLIKEINSLKEGQEQLKAFNNELLQTLKQQQKYIDERLNKRDEMLLESIREVQKSNTLLIEQQQKEKKRKGLFSFFSKE</sequence>